<accession>A0ACB7PNZ7</accession>
<evidence type="ECO:0000313" key="1">
    <source>
        <dbReference type="EMBL" id="KAH6650579.1"/>
    </source>
</evidence>
<reference evidence="1 2" key="1">
    <citation type="journal article" date="2021" name="Nat. Commun.">
        <title>Genetic determinants of endophytism in the Arabidopsis root mycobiome.</title>
        <authorList>
            <person name="Mesny F."/>
            <person name="Miyauchi S."/>
            <person name="Thiergart T."/>
            <person name="Pickel B."/>
            <person name="Atanasova L."/>
            <person name="Karlsson M."/>
            <person name="Huettel B."/>
            <person name="Barry K.W."/>
            <person name="Haridas S."/>
            <person name="Chen C."/>
            <person name="Bauer D."/>
            <person name="Andreopoulos W."/>
            <person name="Pangilinan J."/>
            <person name="LaButti K."/>
            <person name="Riley R."/>
            <person name="Lipzen A."/>
            <person name="Clum A."/>
            <person name="Drula E."/>
            <person name="Henrissat B."/>
            <person name="Kohler A."/>
            <person name="Grigoriev I.V."/>
            <person name="Martin F.M."/>
            <person name="Hacquard S."/>
        </authorList>
    </citation>
    <scope>NUCLEOTIDE SEQUENCE [LARGE SCALE GENOMIC DNA]</scope>
    <source>
        <strain evidence="1 2">MPI-SDFR-AT-0079</strain>
    </source>
</reference>
<dbReference type="EMBL" id="JAGIZQ010000001">
    <property type="protein sequence ID" value="KAH6650579.1"/>
    <property type="molecule type" value="Genomic_DNA"/>
</dbReference>
<sequence>MTTTTRRMIRGTARLTVNKWRLNTLEHLVYEPWRQWENWPRDVFDGFFTLTVERLPNALKKISVFEDFSDSLATILMADRNPNAGVPMDKQVEAVRVADPRVGAAFASRSCNLEQLSVSYLVNAEDFLGACLPSWTWPRLESLALTSQLLCHIRDLALTLWLYVERC</sequence>
<protein>
    <submittedName>
        <fullName evidence="1">Uncharacterized protein</fullName>
    </submittedName>
</protein>
<proteinExistence type="predicted"/>
<comment type="caution">
    <text evidence="1">The sequence shown here is derived from an EMBL/GenBank/DDBJ whole genome shotgun (WGS) entry which is preliminary data.</text>
</comment>
<keyword evidence="2" id="KW-1185">Reference proteome</keyword>
<evidence type="ECO:0000313" key="2">
    <source>
        <dbReference type="Proteomes" id="UP000724584"/>
    </source>
</evidence>
<organism evidence="1 2">
    <name type="scientific">Chaetomium tenue</name>
    <dbReference type="NCBI Taxonomy" id="1854479"/>
    <lineage>
        <taxon>Eukaryota</taxon>
        <taxon>Fungi</taxon>
        <taxon>Dikarya</taxon>
        <taxon>Ascomycota</taxon>
        <taxon>Pezizomycotina</taxon>
        <taxon>Sordariomycetes</taxon>
        <taxon>Sordariomycetidae</taxon>
        <taxon>Sordariales</taxon>
        <taxon>Chaetomiaceae</taxon>
        <taxon>Chaetomium</taxon>
    </lineage>
</organism>
<gene>
    <name evidence="1" type="ORF">F5144DRAFT_589022</name>
</gene>
<dbReference type="Proteomes" id="UP000724584">
    <property type="component" value="Unassembled WGS sequence"/>
</dbReference>
<name>A0ACB7PNZ7_9PEZI</name>